<evidence type="ECO:0000256" key="1">
    <source>
        <dbReference type="ARBA" id="ARBA00022475"/>
    </source>
</evidence>
<dbReference type="PANTHER" id="PTHR37481:SF1">
    <property type="entry name" value="LIPOPOLYSACCHARIDE EXPORT SYSTEM PROTEIN LPTC"/>
    <property type="match status" value="1"/>
</dbReference>
<sequence>MKLSGTNLLPLLLLTLLAALTFWLQRTTQIGAVHDDGRDRHDPDFIVNNFTVRRYNLDGGLQQVLTAQKMLHYIDDDSTEVSTPALTYYGANRQTQVTARQAWLTKEGKEVRLVGDVRLVRAATADSPQLVVTTAEMNVYPDAGIARSNVPVTITQGQSVITGNGFEVDNKTRIFQLVGKAHGIIYRNKAATP</sequence>
<dbReference type="InterPro" id="IPR052363">
    <property type="entry name" value="LPS_export_LptC"/>
</dbReference>
<accession>A0A1J5SIY6</accession>
<organism evidence="6">
    <name type="scientific">mine drainage metagenome</name>
    <dbReference type="NCBI Taxonomy" id="410659"/>
    <lineage>
        <taxon>unclassified sequences</taxon>
        <taxon>metagenomes</taxon>
        <taxon>ecological metagenomes</taxon>
    </lineage>
</organism>
<keyword evidence="1" id="KW-1003">Cell membrane</keyword>
<name>A0A1J5SIY6_9ZZZZ</name>
<dbReference type="Pfam" id="PF06835">
    <property type="entry name" value="LptC"/>
    <property type="match status" value="1"/>
</dbReference>
<dbReference type="PANTHER" id="PTHR37481">
    <property type="entry name" value="LIPOPOLYSACCHARIDE EXPORT SYSTEM PROTEIN LPTC"/>
    <property type="match status" value="1"/>
</dbReference>
<dbReference type="NCBIfam" id="TIGR04409">
    <property type="entry name" value="LptC_YrbK"/>
    <property type="match status" value="1"/>
</dbReference>
<keyword evidence="3" id="KW-0812">Transmembrane</keyword>
<dbReference type="InterPro" id="IPR010664">
    <property type="entry name" value="LipoPS_assembly_LptC-rel"/>
</dbReference>
<dbReference type="GO" id="GO:0030288">
    <property type="term" value="C:outer membrane-bounded periplasmic space"/>
    <property type="evidence" value="ECO:0007669"/>
    <property type="project" value="TreeGrafter"/>
</dbReference>
<evidence type="ECO:0000256" key="2">
    <source>
        <dbReference type="ARBA" id="ARBA00022519"/>
    </source>
</evidence>
<keyword evidence="4" id="KW-1133">Transmembrane helix</keyword>
<dbReference type="InterPro" id="IPR026265">
    <property type="entry name" value="LptC"/>
</dbReference>
<gene>
    <name evidence="6" type="ORF">GALL_161860</name>
</gene>
<dbReference type="Gene3D" id="2.60.450.10">
    <property type="entry name" value="Lipopolysaccharide (LPS) transport protein A like domain"/>
    <property type="match status" value="1"/>
</dbReference>
<evidence type="ECO:0000256" key="4">
    <source>
        <dbReference type="ARBA" id="ARBA00022989"/>
    </source>
</evidence>
<dbReference type="GO" id="GO:0015221">
    <property type="term" value="F:lipopolysaccharide transmembrane transporter activity"/>
    <property type="evidence" value="ECO:0007669"/>
    <property type="project" value="InterPro"/>
</dbReference>
<comment type="caution">
    <text evidence="6">The sequence shown here is derived from an EMBL/GenBank/DDBJ whole genome shotgun (WGS) entry which is preliminary data.</text>
</comment>
<dbReference type="GO" id="GO:0005886">
    <property type="term" value="C:plasma membrane"/>
    <property type="evidence" value="ECO:0007669"/>
    <property type="project" value="InterPro"/>
</dbReference>
<evidence type="ECO:0000256" key="3">
    <source>
        <dbReference type="ARBA" id="ARBA00022692"/>
    </source>
</evidence>
<dbReference type="EMBL" id="MLJW01000081">
    <property type="protein sequence ID" value="OIR01684.1"/>
    <property type="molecule type" value="Genomic_DNA"/>
</dbReference>
<keyword evidence="5" id="KW-0472">Membrane</keyword>
<reference evidence="6" key="1">
    <citation type="submission" date="2016-10" db="EMBL/GenBank/DDBJ databases">
        <title>Sequence of Gallionella enrichment culture.</title>
        <authorList>
            <person name="Poehlein A."/>
            <person name="Muehling M."/>
            <person name="Daniel R."/>
        </authorList>
    </citation>
    <scope>NUCLEOTIDE SEQUENCE</scope>
</reference>
<dbReference type="AlphaFoldDB" id="A0A1J5SIY6"/>
<dbReference type="GO" id="GO:0017089">
    <property type="term" value="F:glycolipid transfer activity"/>
    <property type="evidence" value="ECO:0007669"/>
    <property type="project" value="TreeGrafter"/>
</dbReference>
<keyword evidence="2" id="KW-0997">Cell inner membrane</keyword>
<evidence type="ECO:0000256" key="5">
    <source>
        <dbReference type="ARBA" id="ARBA00023136"/>
    </source>
</evidence>
<evidence type="ECO:0000313" key="6">
    <source>
        <dbReference type="EMBL" id="OIR01684.1"/>
    </source>
</evidence>
<proteinExistence type="predicted"/>
<protein>
    <submittedName>
        <fullName evidence="6">Lipopolysaccharide exporter periplasmic protein</fullName>
    </submittedName>
</protein>